<comment type="caution">
    <text evidence="3">The sequence shown here is derived from an EMBL/GenBank/DDBJ whole genome shotgun (WGS) entry which is preliminary data.</text>
</comment>
<protein>
    <submittedName>
        <fullName evidence="3">ISXo8 transposase</fullName>
    </submittedName>
</protein>
<accession>A0A918X847</accession>
<dbReference type="PANTHER" id="PTHR33627">
    <property type="entry name" value="TRANSPOSASE"/>
    <property type="match status" value="1"/>
</dbReference>
<name>A0A918X847_9ACTN</name>
<dbReference type="InterPro" id="IPR038721">
    <property type="entry name" value="IS701-like_DDE_dom"/>
</dbReference>
<dbReference type="Pfam" id="PF13546">
    <property type="entry name" value="DDE_5"/>
    <property type="match status" value="1"/>
</dbReference>
<sequence>MNTVLKQPKAQDLHQRSPTQRSYPRAGRPGRTGYAVPDQVFDELVGELFTSFSRSDQREKGLDYLLGLLHTPGRKSIRNMATLFDGAATGQSLHHFICSSTWQWNPVRQALATYLAHTITPRAWVVRPLVIPKVGRHSVGVVRYFSPAEGQVINAQRAVGVWLVSDRASVPVEWRLHLPRNRGQASDCGTRTLEPPDSGDLATSATYACLRMRQRWGLPPRPVILDLGEAVPVGVLTRLRSSGLLPLARVPDEVELTVTDPALIGHRGQNLPAHRIMRAAQDLRRPEAGGPHSPRAQSPPALLAAVRVSGPGAAPGQDLTLVGAGPGGRAWPDQLWLTTLAPDQAVAAVPEALDRIDRVDRSQTDVGDNVGIRDYAGRSYQGWHRHITLASAAHAISELSV</sequence>
<proteinExistence type="predicted"/>
<feature type="region of interest" description="Disordered" evidence="1">
    <location>
        <begin position="1"/>
        <end position="32"/>
    </location>
</feature>
<dbReference type="PANTHER" id="PTHR33627:SF1">
    <property type="entry name" value="TRANSPOSASE"/>
    <property type="match status" value="1"/>
</dbReference>
<reference evidence="3 4" key="1">
    <citation type="journal article" date="2014" name="Int. J. Syst. Evol. Microbiol.">
        <title>Complete genome sequence of Corynebacterium casei LMG S-19264T (=DSM 44701T), isolated from a smear-ripened cheese.</title>
        <authorList>
            <consortium name="US DOE Joint Genome Institute (JGI-PGF)"/>
            <person name="Walter F."/>
            <person name="Albersmeier A."/>
            <person name="Kalinowski J."/>
            <person name="Ruckert C."/>
        </authorList>
    </citation>
    <scope>NUCLEOTIDE SEQUENCE [LARGE SCALE GENOMIC DNA]</scope>
    <source>
        <strain evidence="3 4">KCTC 19473</strain>
    </source>
</reference>
<dbReference type="InterPro" id="IPR039365">
    <property type="entry name" value="IS701-like"/>
</dbReference>
<organism evidence="3 4">
    <name type="scientific">Nocardiopsis kunsanensis</name>
    <dbReference type="NCBI Taxonomy" id="141693"/>
    <lineage>
        <taxon>Bacteria</taxon>
        <taxon>Bacillati</taxon>
        <taxon>Actinomycetota</taxon>
        <taxon>Actinomycetes</taxon>
        <taxon>Streptosporangiales</taxon>
        <taxon>Nocardiopsidaceae</taxon>
        <taxon>Nocardiopsis</taxon>
    </lineage>
</organism>
<dbReference type="Proteomes" id="UP000654947">
    <property type="component" value="Unassembled WGS sequence"/>
</dbReference>
<feature type="domain" description="Transposase IS701-like DDE" evidence="2">
    <location>
        <begin position="47"/>
        <end position="258"/>
    </location>
</feature>
<evidence type="ECO:0000259" key="2">
    <source>
        <dbReference type="Pfam" id="PF13546"/>
    </source>
</evidence>
<evidence type="ECO:0000313" key="3">
    <source>
        <dbReference type="EMBL" id="GHD17679.1"/>
    </source>
</evidence>
<gene>
    <name evidence="3" type="ORF">GCM10007147_07090</name>
</gene>
<evidence type="ECO:0000256" key="1">
    <source>
        <dbReference type="SAM" id="MobiDB-lite"/>
    </source>
</evidence>
<keyword evidence="4" id="KW-1185">Reference proteome</keyword>
<evidence type="ECO:0000313" key="4">
    <source>
        <dbReference type="Proteomes" id="UP000654947"/>
    </source>
</evidence>
<dbReference type="AlphaFoldDB" id="A0A918X847"/>
<dbReference type="EMBL" id="BMXL01000002">
    <property type="protein sequence ID" value="GHD17679.1"/>
    <property type="molecule type" value="Genomic_DNA"/>
</dbReference>